<evidence type="ECO:0000313" key="9">
    <source>
        <dbReference type="EMBL" id="TYC58970.1"/>
    </source>
</evidence>
<comment type="similarity">
    <text evidence="2">Belongs to the ABC transporter superfamily.</text>
</comment>
<keyword evidence="7" id="KW-0472">Membrane</keyword>
<dbReference type="SMART" id="SM00382">
    <property type="entry name" value="AAA"/>
    <property type="match status" value="1"/>
</dbReference>
<dbReference type="PROSITE" id="PS00211">
    <property type="entry name" value="ABC_TRANSPORTER_1"/>
    <property type="match status" value="1"/>
</dbReference>
<dbReference type="PANTHER" id="PTHR43166">
    <property type="entry name" value="AMINO ACID IMPORT ATP-BINDING PROTEIN"/>
    <property type="match status" value="1"/>
</dbReference>
<keyword evidence="5" id="KW-0547">Nucleotide-binding</keyword>
<gene>
    <name evidence="9" type="ORF">ETQ85_10425</name>
</gene>
<keyword evidence="3" id="KW-0813">Transport</keyword>
<name>A0A6C2CXM6_9RHOO</name>
<evidence type="ECO:0000259" key="8">
    <source>
        <dbReference type="PROSITE" id="PS50893"/>
    </source>
</evidence>
<dbReference type="GO" id="GO:0016887">
    <property type="term" value="F:ATP hydrolysis activity"/>
    <property type="evidence" value="ECO:0007669"/>
    <property type="project" value="InterPro"/>
</dbReference>
<evidence type="ECO:0000256" key="7">
    <source>
        <dbReference type="ARBA" id="ARBA00023136"/>
    </source>
</evidence>
<keyword evidence="6 9" id="KW-0067">ATP-binding</keyword>
<dbReference type="RefSeq" id="WP_148578980.1">
    <property type="nucleotide sequence ID" value="NZ_SDKK01000008.1"/>
</dbReference>
<reference evidence="9 10" key="1">
    <citation type="submission" date="2019-01" db="EMBL/GenBank/DDBJ databases">
        <title>Zoogloea oleivorans genome sequencing and assembly.</title>
        <authorList>
            <person name="Tancsics A."/>
            <person name="Farkas M."/>
            <person name="Kriszt B."/>
            <person name="Maroti G."/>
            <person name="Horvath B."/>
        </authorList>
    </citation>
    <scope>NUCLEOTIDE SEQUENCE [LARGE SCALE GENOMIC DNA]</scope>
    <source>
        <strain evidence="9 10">Buc</strain>
    </source>
</reference>
<evidence type="ECO:0000256" key="6">
    <source>
        <dbReference type="ARBA" id="ARBA00022840"/>
    </source>
</evidence>
<keyword evidence="4" id="KW-1003">Cell membrane</keyword>
<dbReference type="SUPFAM" id="SSF52540">
    <property type="entry name" value="P-loop containing nucleoside triphosphate hydrolases"/>
    <property type="match status" value="1"/>
</dbReference>
<feature type="domain" description="ABC transporter" evidence="8">
    <location>
        <begin position="4"/>
        <end position="227"/>
    </location>
</feature>
<dbReference type="InterPro" id="IPR017871">
    <property type="entry name" value="ABC_transporter-like_CS"/>
</dbReference>
<evidence type="ECO:0000256" key="3">
    <source>
        <dbReference type="ARBA" id="ARBA00022448"/>
    </source>
</evidence>
<dbReference type="EMBL" id="SDKK01000008">
    <property type="protein sequence ID" value="TYC58970.1"/>
    <property type="molecule type" value="Genomic_DNA"/>
</dbReference>
<dbReference type="PANTHER" id="PTHR43166:SF9">
    <property type="entry name" value="GLUTAMATE_ASPARTATE IMPORT ATP-BINDING PROTEIN GLTL"/>
    <property type="match status" value="1"/>
</dbReference>
<keyword evidence="10" id="KW-1185">Reference proteome</keyword>
<dbReference type="OrthoDB" id="9800654at2"/>
<protein>
    <submittedName>
        <fullName evidence="9">ATP-binding cassette domain-containing protein</fullName>
    </submittedName>
</protein>
<dbReference type="InterPro" id="IPR003439">
    <property type="entry name" value="ABC_transporter-like_ATP-bd"/>
</dbReference>
<evidence type="ECO:0000256" key="4">
    <source>
        <dbReference type="ARBA" id="ARBA00022475"/>
    </source>
</evidence>
<dbReference type="PROSITE" id="PS50893">
    <property type="entry name" value="ABC_TRANSPORTER_2"/>
    <property type="match status" value="1"/>
</dbReference>
<evidence type="ECO:0000256" key="1">
    <source>
        <dbReference type="ARBA" id="ARBA00004202"/>
    </source>
</evidence>
<comment type="caution">
    <text evidence="9">The sequence shown here is derived from an EMBL/GenBank/DDBJ whole genome shotgun (WGS) entry which is preliminary data.</text>
</comment>
<sequence>MFPLRVSDLRWHAAGRAVLDGLSLELGGEGITILLGPNGAGKSVFLRTLCGLLEPDAGHIDWGGAARPEFGVAMVFQQPKMLRDSLLGNVELALRPLKVPAAERQARARAVLERVGLLHRARDSARSLSGGERQRLALARAWVTRPRLLLLDEPTASLDPSSVEAIERIVREIRTEGTRILMTTHNLGQATRLADDVVFIDAGRVCEHAPVQRFFARPASPAARLYIQGELPWRMAF</sequence>
<dbReference type="InterPro" id="IPR027417">
    <property type="entry name" value="P-loop_NTPase"/>
</dbReference>
<dbReference type="GO" id="GO:0005886">
    <property type="term" value="C:plasma membrane"/>
    <property type="evidence" value="ECO:0007669"/>
    <property type="project" value="UniProtKB-SubCell"/>
</dbReference>
<evidence type="ECO:0000256" key="2">
    <source>
        <dbReference type="ARBA" id="ARBA00005417"/>
    </source>
</evidence>
<evidence type="ECO:0000313" key="10">
    <source>
        <dbReference type="Proteomes" id="UP000389128"/>
    </source>
</evidence>
<dbReference type="Proteomes" id="UP000389128">
    <property type="component" value="Unassembled WGS sequence"/>
</dbReference>
<dbReference type="InterPro" id="IPR003593">
    <property type="entry name" value="AAA+_ATPase"/>
</dbReference>
<evidence type="ECO:0000256" key="5">
    <source>
        <dbReference type="ARBA" id="ARBA00022741"/>
    </source>
</evidence>
<dbReference type="Gene3D" id="3.40.50.300">
    <property type="entry name" value="P-loop containing nucleotide triphosphate hydrolases"/>
    <property type="match status" value="1"/>
</dbReference>
<organism evidence="9 10">
    <name type="scientific">Zoogloea oleivorans</name>
    <dbReference type="NCBI Taxonomy" id="1552750"/>
    <lineage>
        <taxon>Bacteria</taxon>
        <taxon>Pseudomonadati</taxon>
        <taxon>Pseudomonadota</taxon>
        <taxon>Betaproteobacteria</taxon>
        <taxon>Rhodocyclales</taxon>
        <taxon>Zoogloeaceae</taxon>
        <taxon>Zoogloea</taxon>
    </lineage>
</organism>
<dbReference type="Pfam" id="PF00005">
    <property type="entry name" value="ABC_tran"/>
    <property type="match status" value="1"/>
</dbReference>
<dbReference type="GO" id="GO:0005524">
    <property type="term" value="F:ATP binding"/>
    <property type="evidence" value="ECO:0007669"/>
    <property type="project" value="UniProtKB-KW"/>
</dbReference>
<proteinExistence type="inferred from homology"/>
<dbReference type="AlphaFoldDB" id="A0A6C2CXM6"/>
<accession>A0A6C2CXM6</accession>
<dbReference type="InterPro" id="IPR050086">
    <property type="entry name" value="MetN_ABC_transporter-like"/>
</dbReference>
<comment type="subcellular location">
    <subcellularLocation>
        <location evidence="1">Cell membrane</location>
        <topology evidence="1">Peripheral membrane protein</topology>
    </subcellularLocation>
</comment>